<reference evidence="2" key="1">
    <citation type="submission" date="2014-09" db="EMBL/GenBank/DDBJ databases">
        <authorList>
            <person name="Magalhaes I.L.F."/>
            <person name="Oliveira U."/>
            <person name="Santos F.R."/>
            <person name="Vidigal T.H.D.A."/>
            <person name="Brescovit A.D."/>
            <person name="Santos A.J."/>
        </authorList>
    </citation>
    <scope>NUCLEOTIDE SEQUENCE</scope>
    <source>
        <tissue evidence="2">Shoot tissue taken approximately 20 cm above the soil surface</tissue>
    </source>
</reference>
<dbReference type="GO" id="GO:0003743">
    <property type="term" value="F:translation initiation factor activity"/>
    <property type="evidence" value="ECO:0007669"/>
    <property type="project" value="InterPro"/>
</dbReference>
<reference evidence="2" key="2">
    <citation type="journal article" date="2015" name="Data Brief">
        <title>Shoot transcriptome of the giant reed, Arundo donax.</title>
        <authorList>
            <person name="Barrero R.A."/>
            <person name="Guerrero F.D."/>
            <person name="Moolhuijzen P."/>
            <person name="Goolsby J.A."/>
            <person name="Tidwell J."/>
            <person name="Bellgard S.E."/>
            <person name="Bellgard M.I."/>
        </authorList>
    </citation>
    <scope>NUCLEOTIDE SEQUENCE</scope>
    <source>
        <tissue evidence="2">Shoot tissue taken approximately 20 cm above the soil surface</tissue>
    </source>
</reference>
<dbReference type="Pfam" id="PF01873">
    <property type="entry name" value="eIF-5_eIF-2B"/>
    <property type="match status" value="1"/>
</dbReference>
<dbReference type="InterPro" id="IPR016190">
    <property type="entry name" value="Transl_init_fac_IF2/IF5_Zn-bd"/>
</dbReference>
<name>A0A0A8YIS8_ARUDO</name>
<feature type="domain" description="Translation initiation factor IF2/IF5" evidence="1">
    <location>
        <begin position="27"/>
        <end position="56"/>
    </location>
</feature>
<accession>A0A0A8YIS8</accession>
<sequence>MPFSKTFYLFNYPKLTELSIPYKFIILDEYVICSGCKSPDTILSKENRLFFLRCEQVNCFLYLDMPKCVNIYLVRRMFVTGYHCLFYLEFISTFLALHTLFSQSKPCFVKHIEIGICPLSNSVERHNAPTGNIVSVSFAVSPTVLFWSDG</sequence>
<proteinExistence type="predicted"/>
<dbReference type="EMBL" id="GBRH01272462">
    <property type="protein sequence ID" value="JAD25433.1"/>
    <property type="molecule type" value="Transcribed_RNA"/>
</dbReference>
<evidence type="ECO:0000313" key="2">
    <source>
        <dbReference type="EMBL" id="JAD25433.1"/>
    </source>
</evidence>
<dbReference type="InterPro" id="IPR002735">
    <property type="entry name" value="Transl_init_fac_IF2/IF5_dom"/>
</dbReference>
<dbReference type="Gene3D" id="3.30.30.170">
    <property type="match status" value="1"/>
</dbReference>
<organism evidence="2">
    <name type="scientific">Arundo donax</name>
    <name type="common">Giant reed</name>
    <name type="synonym">Donax arundinaceus</name>
    <dbReference type="NCBI Taxonomy" id="35708"/>
    <lineage>
        <taxon>Eukaryota</taxon>
        <taxon>Viridiplantae</taxon>
        <taxon>Streptophyta</taxon>
        <taxon>Embryophyta</taxon>
        <taxon>Tracheophyta</taxon>
        <taxon>Spermatophyta</taxon>
        <taxon>Magnoliopsida</taxon>
        <taxon>Liliopsida</taxon>
        <taxon>Poales</taxon>
        <taxon>Poaceae</taxon>
        <taxon>PACMAD clade</taxon>
        <taxon>Arundinoideae</taxon>
        <taxon>Arundineae</taxon>
        <taxon>Arundo</taxon>
    </lineage>
</organism>
<dbReference type="SUPFAM" id="SSF75689">
    <property type="entry name" value="Zinc-binding domain of translation initiation factor 2 beta"/>
    <property type="match status" value="1"/>
</dbReference>
<evidence type="ECO:0000259" key="1">
    <source>
        <dbReference type="Pfam" id="PF01873"/>
    </source>
</evidence>
<protein>
    <recommendedName>
        <fullName evidence="1">Translation initiation factor IF2/IF5 domain-containing protein</fullName>
    </recommendedName>
</protein>
<dbReference type="AlphaFoldDB" id="A0A0A8YIS8"/>